<accession>A0AAD7HGT3</accession>
<evidence type="ECO:0000256" key="1">
    <source>
        <dbReference type="SAM" id="MobiDB-lite"/>
    </source>
</evidence>
<feature type="compositionally biased region" description="Polar residues" evidence="1">
    <location>
        <begin position="73"/>
        <end position="85"/>
    </location>
</feature>
<organism evidence="2 3">
    <name type="scientific">Mycena metata</name>
    <dbReference type="NCBI Taxonomy" id="1033252"/>
    <lineage>
        <taxon>Eukaryota</taxon>
        <taxon>Fungi</taxon>
        <taxon>Dikarya</taxon>
        <taxon>Basidiomycota</taxon>
        <taxon>Agaricomycotina</taxon>
        <taxon>Agaricomycetes</taxon>
        <taxon>Agaricomycetidae</taxon>
        <taxon>Agaricales</taxon>
        <taxon>Marasmiineae</taxon>
        <taxon>Mycenaceae</taxon>
        <taxon>Mycena</taxon>
    </lineage>
</organism>
<protein>
    <submittedName>
        <fullName evidence="2">Uncharacterized protein</fullName>
    </submittedName>
</protein>
<evidence type="ECO:0000313" key="3">
    <source>
        <dbReference type="Proteomes" id="UP001215598"/>
    </source>
</evidence>
<reference evidence="2" key="1">
    <citation type="submission" date="2023-03" db="EMBL/GenBank/DDBJ databases">
        <title>Massive genome expansion in bonnet fungi (Mycena s.s.) driven by repeated elements and novel gene families across ecological guilds.</title>
        <authorList>
            <consortium name="Lawrence Berkeley National Laboratory"/>
            <person name="Harder C.B."/>
            <person name="Miyauchi S."/>
            <person name="Viragh M."/>
            <person name="Kuo A."/>
            <person name="Thoen E."/>
            <person name="Andreopoulos B."/>
            <person name="Lu D."/>
            <person name="Skrede I."/>
            <person name="Drula E."/>
            <person name="Henrissat B."/>
            <person name="Morin E."/>
            <person name="Kohler A."/>
            <person name="Barry K."/>
            <person name="LaButti K."/>
            <person name="Morin E."/>
            <person name="Salamov A."/>
            <person name="Lipzen A."/>
            <person name="Mereny Z."/>
            <person name="Hegedus B."/>
            <person name="Baldrian P."/>
            <person name="Stursova M."/>
            <person name="Weitz H."/>
            <person name="Taylor A."/>
            <person name="Grigoriev I.V."/>
            <person name="Nagy L.G."/>
            <person name="Martin F."/>
            <person name="Kauserud H."/>
        </authorList>
    </citation>
    <scope>NUCLEOTIDE SEQUENCE</scope>
    <source>
        <strain evidence="2">CBHHK182m</strain>
    </source>
</reference>
<sequence>MSAPPRRTTRNLGNTAQGSAFHELVVVPTLAPELARPYQVPGTDIVFNCFGSIVGEAVGRESTADAGDAVAENGTTQSTGDQDQVQPGLYVHVTLEWTERAPKSTRNNARSKKMHESKLVSKAVDVLSISRVEFIPIALGAHGYDDVYVAGVASGPSMRMFWAGSPGGKGGDTVILYDKDWEIVTQKLADALKSSKRLDTISVVFDLDGMDGFKQRQKRLHSPDSYEPELAFGTHVPNTDNYTPIQLTLGGAIDEIKAAHSCVEHGICFIDANGEHIEINRFRSRMWGQAVNMTTKFSAAPGVPRAVSRSPVRMSSPPPAIEDDLEVFMDTFGRAKKISAVRTDAAKTQLKESSYTPDILCESSVTSERLGELTGFAEGEVHQLKKFARQWTCKVEGKRVRRGIVF</sequence>
<evidence type="ECO:0000313" key="2">
    <source>
        <dbReference type="EMBL" id="KAJ7720254.1"/>
    </source>
</evidence>
<comment type="caution">
    <text evidence="2">The sequence shown here is derived from an EMBL/GenBank/DDBJ whole genome shotgun (WGS) entry which is preliminary data.</text>
</comment>
<dbReference type="EMBL" id="JARKIB010000242">
    <property type="protein sequence ID" value="KAJ7720254.1"/>
    <property type="molecule type" value="Genomic_DNA"/>
</dbReference>
<keyword evidence="3" id="KW-1185">Reference proteome</keyword>
<gene>
    <name evidence="2" type="ORF">B0H16DRAFT_1738925</name>
</gene>
<dbReference type="AlphaFoldDB" id="A0AAD7HGT3"/>
<proteinExistence type="predicted"/>
<dbReference type="Proteomes" id="UP001215598">
    <property type="component" value="Unassembled WGS sequence"/>
</dbReference>
<name>A0AAD7HGT3_9AGAR</name>
<feature type="region of interest" description="Disordered" evidence="1">
    <location>
        <begin position="65"/>
        <end position="85"/>
    </location>
</feature>